<reference evidence="1 2" key="1">
    <citation type="submission" date="2019-11" db="EMBL/GenBank/DDBJ databases">
        <title>Novel species isolated from a subtropical stream in China.</title>
        <authorList>
            <person name="Lu H."/>
        </authorList>
    </citation>
    <scope>NUCLEOTIDE SEQUENCE [LARGE SCALE GENOMIC DNA]</scope>
    <source>
        <strain evidence="1 2">FT26W</strain>
    </source>
</reference>
<protein>
    <submittedName>
        <fullName evidence="1">Uncharacterized protein</fullName>
    </submittedName>
</protein>
<dbReference type="EMBL" id="WKJL01000001">
    <property type="protein sequence ID" value="MRW83105.1"/>
    <property type="molecule type" value="Genomic_DNA"/>
</dbReference>
<dbReference type="Proteomes" id="UP000439986">
    <property type="component" value="Unassembled WGS sequence"/>
</dbReference>
<name>A0A844CZZ9_9BURK</name>
<evidence type="ECO:0000313" key="1">
    <source>
        <dbReference type="EMBL" id="MRW83105.1"/>
    </source>
</evidence>
<keyword evidence="2" id="KW-1185">Reference proteome</keyword>
<proteinExistence type="predicted"/>
<accession>A0A844CZZ9</accession>
<evidence type="ECO:0000313" key="2">
    <source>
        <dbReference type="Proteomes" id="UP000439986"/>
    </source>
</evidence>
<comment type="caution">
    <text evidence="1">The sequence shown here is derived from an EMBL/GenBank/DDBJ whole genome shotgun (WGS) entry which is preliminary data.</text>
</comment>
<dbReference type="AlphaFoldDB" id="A0A844CZZ9"/>
<dbReference type="RefSeq" id="WP_154356124.1">
    <property type="nucleotide sequence ID" value="NZ_WKJL01000001.1"/>
</dbReference>
<organism evidence="1 2">
    <name type="scientific">Duganella aquatilis</name>
    <dbReference type="NCBI Taxonomy" id="2666082"/>
    <lineage>
        <taxon>Bacteria</taxon>
        <taxon>Pseudomonadati</taxon>
        <taxon>Pseudomonadota</taxon>
        <taxon>Betaproteobacteria</taxon>
        <taxon>Burkholderiales</taxon>
        <taxon>Oxalobacteraceae</taxon>
        <taxon>Telluria group</taxon>
        <taxon>Duganella</taxon>
    </lineage>
</organism>
<gene>
    <name evidence="1" type="ORF">GJ698_03240</name>
</gene>
<sequence length="120" mass="13175">MPLNHPGEVEHYAFFSAHLGARFQSAGLRVQFHYNQESGIHFAIQPPEEYAESIIKGLSDGLARYFPSFPDSGSVWIKEVVVHDIDSSQAAFYRAGLLVMSQAFALAESVASDIRTADSA</sequence>